<protein>
    <submittedName>
        <fullName evidence="1">Uncharacterized protein</fullName>
    </submittedName>
</protein>
<dbReference type="Proteomes" id="UP000000763">
    <property type="component" value="Chromosome 11"/>
</dbReference>
<gene>
    <name evidence="1" type="ordered locus">LOC_Os11g14770</name>
</gene>
<proteinExistence type="predicted"/>
<sequence length="79" mass="8379">MAEPRGLGGGEGRHGGWVVVVAAAAATDPPVRRAFLCRKNRYAGLVVTGPVRVPVPSSCHVNVFVPLLIENRTYRSVIG</sequence>
<reference evidence="2" key="1">
    <citation type="journal article" date="2005" name="Nature">
        <title>The map-based sequence of the rice genome.</title>
        <authorList>
            <consortium name="International rice genome sequencing project (IRGSP)"/>
            <person name="Matsumoto T."/>
            <person name="Wu J."/>
            <person name="Kanamori H."/>
            <person name="Katayose Y."/>
            <person name="Fujisawa M."/>
            <person name="Namiki N."/>
            <person name="Mizuno H."/>
            <person name="Yamamoto K."/>
            <person name="Antonio B.A."/>
            <person name="Baba T."/>
            <person name="Sakata K."/>
            <person name="Nagamura Y."/>
            <person name="Aoki H."/>
            <person name="Arikawa K."/>
            <person name="Arita K."/>
            <person name="Bito T."/>
            <person name="Chiden Y."/>
            <person name="Fujitsuka N."/>
            <person name="Fukunaka R."/>
            <person name="Hamada M."/>
            <person name="Harada C."/>
            <person name="Hayashi A."/>
            <person name="Hijishita S."/>
            <person name="Honda M."/>
            <person name="Hosokawa S."/>
            <person name="Ichikawa Y."/>
            <person name="Idonuma A."/>
            <person name="Iijima M."/>
            <person name="Ikeda M."/>
            <person name="Ikeno M."/>
            <person name="Ito K."/>
            <person name="Ito S."/>
            <person name="Ito T."/>
            <person name="Ito Y."/>
            <person name="Ito Y."/>
            <person name="Iwabuchi A."/>
            <person name="Kamiya K."/>
            <person name="Karasawa W."/>
            <person name="Kurita K."/>
            <person name="Katagiri S."/>
            <person name="Kikuta A."/>
            <person name="Kobayashi H."/>
            <person name="Kobayashi N."/>
            <person name="Machita K."/>
            <person name="Maehara T."/>
            <person name="Masukawa M."/>
            <person name="Mizubayashi T."/>
            <person name="Mukai Y."/>
            <person name="Nagasaki H."/>
            <person name="Nagata Y."/>
            <person name="Naito S."/>
            <person name="Nakashima M."/>
            <person name="Nakama Y."/>
            <person name="Nakamichi Y."/>
            <person name="Nakamura M."/>
            <person name="Meguro A."/>
            <person name="Negishi M."/>
            <person name="Ohta I."/>
            <person name="Ohta T."/>
            <person name="Okamoto M."/>
            <person name="Ono N."/>
            <person name="Saji S."/>
            <person name="Sakaguchi M."/>
            <person name="Sakai K."/>
            <person name="Shibata M."/>
            <person name="Shimokawa T."/>
            <person name="Song J."/>
            <person name="Takazaki Y."/>
            <person name="Terasawa K."/>
            <person name="Tsugane M."/>
            <person name="Tsuji K."/>
            <person name="Ueda S."/>
            <person name="Waki K."/>
            <person name="Yamagata H."/>
            <person name="Yamamoto M."/>
            <person name="Yamamoto S."/>
            <person name="Yamane H."/>
            <person name="Yoshiki S."/>
            <person name="Yoshihara R."/>
            <person name="Yukawa K."/>
            <person name="Zhong H."/>
            <person name="Yano M."/>
            <person name="Yuan Q."/>
            <person name="Ouyang S."/>
            <person name="Liu J."/>
            <person name="Jones K.M."/>
            <person name="Gansberger K."/>
            <person name="Moffat K."/>
            <person name="Hill J."/>
            <person name="Bera J."/>
            <person name="Fadrosh D."/>
            <person name="Jin S."/>
            <person name="Johri S."/>
            <person name="Kim M."/>
            <person name="Overton L."/>
            <person name="Reardon M."/>
            <person name="Tsitrin T."/>
            <person name="Vuong H."/>
            <person name="Weaver B."/>
            <person name="Ciecko A."/>
            <person name="Tallon L."/>
            <person name="Jackson J."/>
            <person name="Pai G."/>
            <person name="Aken S.V."/>
            <person name="Utterback T."/>
            <person name="Reidmuller S."/>
            <person name="Feldblyum T."/>
            <person name="Hsiao J."/>
            <person name="Zismann V."/>
            <person name="Iobst S."/>
            <person name="de Vazeille A.R."/>
            <person name="Buell C.R."/>
            <person name="Ying K."/>
            <person name="Li Y."/>
            <person name="Lu T."/>
            <person name="Huang Y."/>
            <person name="Zhao Q."/>
            <person name="Feng Q."/>
            <person name="Zhang L."/>
            <person name="Zhu J."/>
            <person name="Weng Q."/>
            <person name="Mu J."/>
            <person name="Lu Y."/>
            <person name="Fan D."/>
            <person name="Liu Y."/>
            <person name="Guan J."/>
            <person name="Zhang Y."/>
            <person name="Yu S."/>
            <person name="Liu X."/>
            <person name="Zhang Y."/>
            <person name="Hong G."/>
            <person name="Han B."/>
            <person name="Choisne N."/>
            <person name="Demange N."/>
            <person name="Orjeda G."/>
            <person name="Samain S."/>
            <person name="Cattolico L."/>
            <person name="Pelletier E."/>
            <person name="Couloux A."/>
            <person name="Segurens B."/>
            <person name="Wincker P."/>
            <person name="D'Hont A."/>
            <person name="Scarpelli C."/>
            <person name="Weissenbach J."/>
            <person name="Salanoubat M."/>
            <person name="Quetier F."/>
            <person name="Yu Y."/>
            <person name="Kim H.R."/>
            <person name="Rambo T."/>
            <person name="Currie J."/>
            <person name="Collura K."/>
            <person name="Luo M."/>
            <person name="Yang T."/>
            <person name="Ammiraju J.S.S."/>
            <person name="Engler F."/>
            <person name="Soderlund C."/>
            <person name="Wing R.A."/>
            <person name="Palmer L.E."/>
            <person name="de la Bastide M."/>
            <person name="Spiegel L."/>
            <person name="Nascimento L."/>
            <person name="Zutavern T."/>
            <person name="O'Shaughnessy A."/>
            <person name="Dike S."/>
            <person name="Dedhia N."/>
            <person name="Preston R."/>
            <person name="Balija V."/>
            <person name="McCombie W.R."/>
            <person name="Chow T."/>
            <person name="Chen H."/>
            <person name="Chung M."/>
            <person name="Chen C."/>
            <person name="Shaw J."/>
            <person name="Wu H."/>
            <person name="Hsiao K."/>
            <person name="Chao Y."/>
            <person name="Chu M."/>
            <person name="Cheng C."/>
            <person name="Hour A."/>
            <person name="Lee P."/>
            <person name="Lin S."/>
            <person name="Lin Y."/>
            <person name="Liou J."/>
            <person name="Liu S."/>
            <person name="Hsing Y."/>
            <person name="Raghuvanshi S."/>
            <person name="Mohanty A."/>
            <person name="Bharti A.K."/>
            <person name="Gaur A."/>
            <person name="Gupta V."/>
            <person name="Kumar D."/>
            <person name="Ravi V."/>
            <person name="Vij S."/>
            <person name="Kapur A."/>
            <person name="Khurana P."/>
            <person name="Khurana P."/>
            <person name="Khurana J.P."/>
            <person name="Tyagi A.K."/>
            <person name="Gaikwad K."/>
            <person name="Singh A."/>
            <person name="Dalal V."/>
            <person name="Srivastava S."/>
            <person name="Dixit A."/>
            <person name="Pal A.K."/>
            <person name="Ghazi I.A."/>
            <person name="Yadav M."/>
            <person name="Pandit A."/>
            <person name="Bhargava A."/>
            <person name="Sureshbabu K."/>
            <person name="Batra K."/>
            <person name="Sharma T.R."/>
            <person name="Mohapatra T."/>
            <person name="Singh N.K."/>
            <person name="Messing J."/>
            <person name="Nelson A.B."/>
            <person name="Fuks G."/>
            <person name="Kavchok S."/>
            <person name="Keizer G."/>
            <person name="Linton E."/>
            <person name="Llaca V."/>
            <person name="Song R."/>
            <person name="Tanyolac B."/>
            <person name="Young S."/>
            <person name="Ho-Il K."/>
            <person name="Hahn J.H."/>
            <person name="Sangsakoo G."/>
            <person name="Vanavichit A."/>
            <person name="de Mattos Luiz.A.T."/>
            <person name="Zimmer P.D."/>
            <person name="Malone G."/>
            <person name="Dellagostin O."/>
            <person name="de Oliveira A.C."/>
            <person name="Bevan M."/>
            <person name="Bancroft I."/>
            <person name="Minx P."/>
            <person name="Cordum H."/>
            <person name="Wilson R."/>
            <person name="Cheng Z."/>
            <person name="Jin W."/>
            <person name="Jiang J."/>
            <person name="Leong S.A."/>
            <person name="Iwama H."/>
            <person name="Gojobori T."/>
            <person name="Itoh T."/>
            <person name="Niimura Y."/>
            <person name="Fujii Y."/>
            <person name="Habara T."/>
            <person name="Sakai H."/>
            <person name="Sato Y."/>
            <person name="Wilson G."/>
            <person name="Kumar K."/>
            <person name="McCouch S."/>
            <person name="Juretic N."/>
            <person name="Hoen D."/>
            <person name="Wright S."/>
            <person name="Bruskiewich R."/>
            <person name="Bureau T."/>
            <person name="Miyao A."/>
            <person name="Hirochika H."/>
            <person name="Nishikawa T."/>
            <person name="Kadowaki K."/>
            <person name="Sugiura M."/>
            <person name="Burr B."/>
            <person name="Sasaki T."/>
        </authorList>
    </citation>
    <scope>NUCLEOTIDE SEQUENCE [LARGE SCALE GENOMIC DNA]</scope>
    <source>
        <strain evidence="2">cv. Nipponbare</strain>
    </source>
</reference>
<dbReference type="AlphaFoldDB" id="Q2R7V9"/>
<name>Q2R7V9_ORYSJ</name>
<organism evidence="1 2">
    <name type="scientific">Oryza sativa subsp. japonica</name>
    <name type="common">Rice</name>
    <dbReference type="NCBI Taxonomy" id="39947"/>
    <lineage>
        <taxon>Eukaryota</taxon>
        <taxon>Viridiplantae</taxon>
        <taxon>Streptophyta</taxon>
        <taxon>Embryophyta</taxon>
        <taxon>Tracheophyta</taxon>
        <taxon>Spermatophyta</taxon>
        <taxon>Magnoliopsida</taxon>
        <taxon>Liliopsida</taxon>
        <taxon>Poales</taxon>
        <taxon>Poaceae</taxon>
        <taxon>BOP clade</taxon>
        <taxon>Oryzoideae</taxon>
        <taxon>Oryzeae</taxon>
        <taxon>Oryzinae</taxon>
        <taxon>Oryza</taxon>
        <taxon>Oryza sativa</taxon>
    </lineage>
</organism>
<accession>Q2R7V9</accession>
<reference evidence="2" key="2">
    <citation type="journal article" date="2008" name="Nucleic Acids Res.">
        <title>The rice annotation project database (RAP-DB): 2008 update.</title>
        <authorList>
            <consortium name="The rice annotation project (RAP)"/>
        </authorList>
    </citation>
    <scope>GENOME REANNOTATION</scope>
    <source>
        <strain evidence="2">cv. Nipponbare</strain>
    </source>
</reference>
<evidence type="ECO:0000313" key="2">
    <source>
        <dbReference type="Proteomes" id="UP000000763"/>
    </source>
</evidence>
<evidence type="ECO:0000313" key="1">
    <source>
        <dbReference type="EMBL" id="AAX94806.1"/>
    </source>
</evidence>
<dbReference type="EMBL" id="AC145324">
    <property type="protein sequence ID" value="AAX94806.1"/>
    <property type="molecule type" value="Genomic_DNA"/>
</dbReference>